<dbReference type="Gene3D" id="3.40.50.720">
    <property type="entry name" value="NAD(P)-binding Rossmann-like Domain"/>
    <property type="match status" value="1"/>
</dbReference>
<feature type="domain" description="Gfo/Idh/MocA-like oxidoreductase N-terminal" evidence="1">
    <location>
        <begin position="5"/>
        <end position="119"/>
    </location>
</feature>
<feature type="domain" description="GFO/IDH/MocA-like oxidoreductase" evidence="2">
    <location>
        <begin position="127"/>
        <end position="250"/>
    </location>
</feature>
<gene>
    <name evidence="3" type="ORF">FKZ61_20400</name>
</gene>
<dbReference type="SUPFAM" id="SSF55347">
    <property type="entry name" value="Glyceraldehyde-3-phosphate dehydrogenase-like, C-terminal domain"/>
    <property type="match status" value="1"/>
</dbReference>
<dbReference type="RefSeq" id="WP_141612013.1">
    <property type="nucleotide sequence ID" value="NZ_VIGC02000035.1"/>
</dbReference>
<dbReference type="Pfam" id="PF22725">
    <property type="entry name" value="GFO_IDH_MocA_C3"/>
    <property type="match status" value="1"/>
</dbReference>
<dbReference type="PANTHER" id="PTHR43377:SF1">
    <property type="entry name" value="BILIVERDIN REDUCTASE A"/>
    <property type="match status" value="1"/>
</dbReference>
<comment type="caution">
    <text evidence="3">The sequence shown here is derived from an EMBL/GenBank/DDBJ whole genome shotgun (WGS) entry which is preliminary data.</text>
</comment>
<dbReference type="InterPro" id="IPR055170">
    <property type="entry name" value="GFO_IDH_MocA-like_dom"/>
</dbReference>
<evidence type="ECO:0000259" key="1">
    <source>
        <dbReference type="Pfam" id="PF01408"/>
    </source>
</evidence>
<dbReference type="Pfam" id="PF01408">
    <property type="entry name" value="GFO_IDH_MocA"/>
    <property type="match status" value="1"/>
</dbReference>
<dbReference type="SUPFAM" id="SSF51735">
    <property type="entry name" value="NAD(P)-binding Rossmann-fold domains"/>
    <property type="match status" value="1"/>
</dbReference>
<keyword evidence="4" id="KW-1185">Reference proteome</keyword>
<evidence type="ECO:0000313" key="4">
    <source>
        <dbReference type="Proteomes" id="UP000317371"/>
    </source>
</evidence>
<dbReference type="GO" id="GO:0000166">
    <property type="term" value="F:nucleotide binding"/>
    <property type="evidence" value="ECO:0007669"/>
    <property type="project" value="InterPro"/>
</dbReference>
<dbReference type="Gene3D" id="3.30.360.10">
    <property type="entry name" value="Dihydrodipicolinate Reductase, domain 2"/>
    <property type="match status" value="1"/>
</dbReference>
<evidence type="ECO:0000313" key="3">
    <source>
        <dbReference type="EMBL" id="TQE93683.1"/>
    </source>
</evidence>
<reference evidence="3 4" key="1">
    <citation type="submission" date="2019-06" db="EMBL/GenBank/DDBJ databases">
        <title>Genome sequence of Litorilinea aerophila BAA-2444.</title>
        <authorList>
            <person name="Maclea K.S."/>
            <person name="Maurais E.G."/>
            <person name="Iannazzi L.C."/>
        </authorList>
    </citation>
    <scope>NUCLEOTIDE SEQUENCE [LARGE SCALE GENOMIC DNA]</scope>
    <source>
        <strain evidence="3 4">ATCC BAA-2444</strain>
    </source>
</reference>
<dbReference type="AlphaFoldDB" id="A0A540VC88"/>
<dbReference type="EMBL" id="VIGC01000035">
    <property type="protein sequence ID" value="TQE93683.1"/>
    <property type="molecule type" value="Genomic_DNA"/>
</dbReference>
<dbReference type="InterPro" id="IPR051450">
    <property type="entry name" value="Gfo/Idh/MocA_Oxidoreductases"/>
</dbReference>
<dbReference type="InterPro" id="IPR000683">
    <property type="entry name" value="Gfo/Idh/MocA-like_OxRdtase_N"/>
</dbReference>
<name>A0A540VC88_9CHLR</name>
<protein>
    <submittedName>
        <fullName evidence="3">Gfo/Idh/MocA family oxidoreductase</fullName>
    </submittedName>
</protein>
<sequence length="340" mass="37019">MTLKRVGLVGTGAIARHHARQWQKLPVTLAGYYDVRPEAAQAFCDQFGGRAYPSLDALLADVDVVDICTPAVAHKECVLAAARAGVPMVCEKPLARHLQDAREMVEACDRARVPLFVAHVVRFFPQFARAHELVESGLIGRPGVVRTIRAGSFPRFGGSESGKIYGNFALSGGVILDVCIHDIDFQRWCCGEVERVFARGLTFAGHPERDHALLTLRFASGAIGHIEGSWAHPPGQFRTRLELAGDRGLIEWDSTQPQPVQAAQLDENGTVHRTTASPLAPEDDPYCAELAHFLHCLETGEPFRVSPHDALMAVQIALAAIASLRRGEPVEVATFQEDAP</sequence>
<dbReference type="Proteomes" id="UP000317371">
    <property type="component" value="Unassembled WGS sequence"/>
</dbReference>
<organism evidence="3 4">
    <name type="scientific">Litorilinea aerophila</name>
    <dbReference type="NCBI Taxonomy" id="1204385"/>
    <lineage>
        <taxon>Bacteria</taxon>
        <taxon>Bacillati</taxon>
        <taxon>Chloroflexota</taxon>
        <taxon>Caldilineae</taxon>
        <taxon>Caldilineales</taxon>
        <taxon>Caldilineaceae</taxon>
        <taxon>Litorilinea</taxon>
    </lineage>
</organism>
<accession>A0A540VC88</accession>
<dbReference type="PANTHER" id="PTHR43377">
    <property type="entry name" value="BILIVERDIN REDUCTASE A"/>
    <property type="match status" value="1"/>
</dbReference>
<dbReference type="InterPro" id="IPR036291">
    <property type="entry name" value="NAD(P)-bd_dom_sf"/>
</dbReference>
<dbReference type="InParanoid" id="A0A540VC88"/>
<dbReference type="OrthoDB" id="2350336at2"/>
<proteinExistence type="predicted"/>
<evidence type="ECO:0000259" key="2">
    <source>
        <dbReference type="Pfam" id="PF22725"/>
    </source>
</evidence>